<feature type="compositionally biased region" description="Basic residues" evidence="1">
    <location>
        <begin position="229"/>
        <end position="238"/>
    </location>
</feature>
<dbReference type="AlphaFoldDB" id="A0AAV9WNW3"/>
<feature type="region of interest" description="Disordered" evidence="1">
    <location>
        <begin position="1"/>
        <end position="126"/>
    </location>
</feature>
<evidence type="ECO:0000313" key="2">
    <source>
        <dbReference type="EMBL" id="KAK6511584.1"/>
    </source>
</evidence>
<comment type="caution">
    <text evidence="2">The sequence shown here is derived from an EMBL/GenBank/DDBJ whole genome shotgun (WGS) entry which is preliminary data.</text>
</comment>
<name>A0AAV9WNW3_9PEZI</name>
<accession>A0AAV9WNW3</accession>
<feature type="compositionally biased region" description="Basic and acidic residues" evidence="1">
    <location>
        <begin position="214"/>
        <end position="228"/>
    </location>
</feature>
<gene>
    <name evidence="2" type="ORF">TWF481_000499</name>
</gene>
<dbReference type="Proteomes" id="UP001370758">
    <property type="component" value="Unassembled WGS sequence"/>
</dbReference>
<feature type="region of interest" description="Disordered" evidence="1">
    <location>
        <begin position="205"/>
        <end position="270"/>
    </location>
</feature>
<feature type="region of interest" description="Disordered" evidence="1">
    <location>
        <begin position="313"/>
        <end position="340"/>
    </location>
</feature>
<evidence type="ECO:0000313" key="3">
    <source>
        <dbReference type="Proteomes" id="UP001370758"/>
    </source>
</evidence>
<keyword evidence="3" id="KW-1185">Reference proteome</keyword>
<sequence length="340" mass="37416">MGDPDNSRSGGKSKNNTPETSELYEQPLSQDEVLGSVPTFLPDTPANRVKFGHFLPISPTSPGRKYLSQFSGFPSSSEKSDVDDDGSMLPSSSPPAFDIDTPTKAPVGKDNDPTPGDGASDWHKSDFWTREKATEQENRARKLIGDLNHIKATLEYYCANDARHHAKWVRILADHILLLSEARGMQVNVDVAYHVAQQRASKYRQHLEASTLESEAKRAYDEDTEKNKKGSLRGKSKIPRTEEASISKGTHPMNKKGSGRKSLPLASGDNNGDEINFRLIGANDFLGTLKMSKAKQEEYLPLFVELRDDIWKGIQNPGKPETPRWPESPNPGSGASGGTN</sequence>
<feature type="compositionally biased region" description="Polar residues" evidence="1">
    <location>
        <begin position="7"/>
        <end position="20"/>
    </location>
</feature>
<protein>
    <recommendedName>
        <fullName evidence="4">Something about silencing protein 4 domain-containing protein</fullName>
    </recommendedName>
</protein>
<feature type="compositionally biased region" description="Polar residues" evidence="1">
    <location>
        <begin position="68"/>
        <end position="77"/>
    </location>
</feature>
<reference evidence="2 3" key="1">
    <citation type="submission" date="2023-08" db="EMBL/GenBank/DDBJ databases">
        <authorList>
            <person name="Palmer J.M."/>
        </authorList>
    </citation>
    <scope>NUCLEOTIDE SEQUENCE [LARGE SCALE GENOMIC DNA]</scope>
    <source>
        <strain evidence="2 3">TWF481</strain>
    </source>
</reference>
<organism evidence="2 3">
    <name type="scientific">Arthrobotrys musiformis</name>
    <dbReference type="NCBI Taxonomy" id="47236"/>
    <lineage>
        <taxon>Eukaryota</taxon>
        <taxon>Fungi</taxon>
        <taxon>Dikarya</taxon>
        <taxon>Ascomycota</taxon>
        <taxon>Pezizomycotina</taxon>
        <taxon>Orbiliomycetes</taxon>
        <taxon>Orbiliales</taxon>
        <taxon>Orbiliaceae</taxon>
        <taxon>Arthrobotrys</taxon>
    </lineage>
</organism>
<dbReference type="EMBL" id="JAVHJL010000001">
    <property type="protein sequence ID" value="KAK6511584.1"/>
    <property type="molecule type" value="Genomic_DNA"/>
</dbReference>
<evidence type="ECO:0008006" key="4">
    <source>
        <dbReference type="Google" id="ProtNLM"/>
    </source>
</evidence>
<proteinExistence type="predicted"/>
<evidence type="ECO:0000256" key="1">
    <source>
        <dbReference type="SAM" id="MobiDB-lite"/>
    </source>
</evidence>